<feature type="compositionally biased region" description="Pro residues" evidence="2">
    <location>
        <begin position="175"/>
        <end position="195"/>
    </location>
</feature>
<dbReference type="RefSeq" id="WP_169584703.1">
    <property type="nucleotide sequence ID" value="NZ_VCQU01000001.1"/>
</dbReference>
<feature type="domain" description="VWFA" evidence="3">
    <location>
        <begin position="244"/>
        <end position="476"/>
    </location>
</feature>
<accession>A0A848KBD9</accession>
<dbReference type="Gene3D" id="2.60.60.30">
    <property type="entry name" value="sav2460 like domains"/>
    <property type="match status" value="1"/>
</dbReference>
<evidence type="ECO:0000313" key="5">
    <source>
        <dbReference type="Proteomes" id="UP000535543"/>
    </source>
</evidence>
<dbReference type="Gene3D" id="3.40.50.410">
    <property type="entry name" value="von Willebrand factor, type A domain"/>
    <property type="match status" value="1"/>
</dbReference>
<dbReference type="InterPro" id="IPR036465">
    <property type="entry name" value="vWFA_dom_sf"/>
</dbReference>
<name>A0A848KBD9_9NOCA</name>
<dbReference type="PANTHER" id="PTHR32097">
    <property type="entry name" value="CAMP-BINDING PROTEIN 1-RELATED"/>
    <property type="match status" value="1"/>
</dbReference>
<reference evidence="4 5" key="1">
    <citation type="submission" date="2019-05" db="EMBL/GenBank/DDBJ databases">
        <authorList>
            <person name="Lee S.D."/>
        </authorList>
    </citation>
    <scope>NUCLEOTIDE SEQUENCE [LARGE SCALE GENOMIC DNA]</scope>
    <source>
        <strain evidence="4 5">YC2-7</strain>
    </source>
</reference>
<dbReference type="Pfam" id="PF10138">
    <property type="entry name" value="vWA-TerF-like"/>
    <property type="match status" value="2"/>
</dbReference>
<evidence type="ECO:0000256" key="1">
    <source>
        <dbReference type="ARBA" id="ARBA00008775"/>
    </source>
</evidence>
<reference evidence="4 5" key="2">
    <citation type="submission" date="2020-06" db="EMBL/GenBank/DDBJ databases">
        <title>Antribacter stalactiti gen. nov., sp. nov., a new member of the family Nacardiaceae isolated from a cave.</title>
        <authorList>
            <person name="Kim I.S."/>
        </authorList>
    </citation>
    <scope>NUCLEOTIDE SEQUENCE [LARGE SCALE GENOMIC DNA]</scope>
    <source>
        <strain evidence="4 5">YC2-7</strain>
    </source>
</reference>
<keyword evidence="5" id="KW-1185">Reference proteome</keyword>
<dbReference type="InterPro" id="IPR019303">
    <property type="entry name" value="vWA_TerF_C"/>
</dbReference>
<dbReference type="InterPro" id="IPR003325">
    <property type="entry name" value="TerD"/>
</dbReference>
<protein>
    <recommendedName>
        <fullName evidence="3">VWFA domain-containing protein</fullName>
    </recommendedName>
</protein>
<organism evidence="4 5">
    <name type="scientific">Antrihabitans stalactiti</name>
    <dbReference type="NCBI Taxonomy" id="2584121"/>
    <lineage>
        <taxon>Bacteria</taxon>
        <taxon>Bacillati</taxon>
        <taxon>Actinomycetota</taxon>
        <taxon>Actinomycetes</taxon>
        <taxon>Mycobacteriales</taxon>
        <taxon>Nocardiaceae</taxon>
        <taxon>Antrihabitans</taxon>
    </lineage>
</organism>
<dbReference type="CDD" id="cd00198">
    <property type="entry name" value="vWFA"/>
    <property type="match status" value="1"/>
</dbReference>
<dbReference type="Pfam" id="PF02342">
    <property type="entry name" value="TerD"/>
    <property type="match status" value="1"/>
</dbReference>
<proteinExistence type="inferred from homology"/>
<gene>
    <name evidence="4" type="ORF">FGL95_03105</name>
</gene>
<dbReference type="AlphaFoldDB" id="A0A848KBD9"/>
<evidence type="ECO:0000313" key="4">
    <source>
        <dbReference type="EMBL" id="NMN94022.1"/>
    </source>
</evidence>
<sequence length="507" mass="54088">MTTITKGGNVGLPAGVRKVNVEVVWAGGPNLDATALLLTAAGKVRSDADMIFYNQPSSAEGTVRHLGKSGTRDALSVDLAAMPAAIETVAVTASADGAPFSQVGGLAVRVLDETGANELVRFDVPPAATETAFVLGELYKRNGAWKFRAVGQGWASGLAGLAGDYGITVDDEPAAAPPPPPPTQAPPRQAPPRQAPPQQAGGQSISMSKGVRLQKQLQGQPPNMVKMVQKAGISLEKKGLSEHRARVALCLDISGSMHPLYRSGKVQQLCERILGLAVQFDDDGACDVFTFGTGGYEEGPLDLKNYGGWVDGLLRRRPLEGGTNYNHAMEAVRRFYFPESGGGPRNTPRPDKLPVYVMFVTDGQTTDQNGTRNQVTWSSFEPLFWQFMALGQSTKNVIPDPAYDNAKHLNPLQPSAPPPPPQQRKGMFGRTKPAGGGLGARLAALATGDFKFLEELDDLPGRFLDNADFFSVADPASLPDGQLYDLMMNEYPGWVVQAKQKGLLPPS</sequence>
<dbReference type="InterPro" id="IPR002035">
    <property type="entry name" value="VWF_A"/>
</dbReference>
<dbReference type="CDD" id="cd06974">
    <property type="entry name" value="TerD_like"/>
    <property type="match status" value="1"/>
</dbReference>
<comment type="caution">
    <text evidence="4">The sequence shown here is derived from an EMBL/GenBank/DDBJ whole genome shotgun (WGS) entry which is preliminary data.</text>
</comment>
<dbReference type="InterPro" id="IPR051324">
    <property type="entry name" value="Stress/Tellurium_Resist"/>
</dbReference>
<dbReference type="EMBL" id="VCQU01000001">
    <property type="protein sequence ID" value="NMN94022.1"/>
    <property type="molecule type" value="Genomic_DNA"/>
</dbReference>
<feature type="region of interest" description="Disordered" evidence="2">
    <location>
        <begin position="408"/>
        <end position="433"/>
    </location>
</feature>
<dbReference type="PANTHER" id="PTHR32097:SF4">
    <property type="entry name" value="GENERAL STRESS PROTEIN 16U"/>
    <property type="match status" value="1"/>
</dbReference>
<dbReference type="SUPFAM" id="SSF53300">
    <property type="entry name" value="vWA-like"/>
    <property type="match status" value="1"/>
</dbReference>
<feature type="region of interest" description="Disordered" evidence="2">
    <location>
        <begin position="169"/>
        <end position="220"/>
    </location>
</feature>
<evidence type="ECO:0000259" key="3">
    <source>
        <dbReference type="SMART" id="SM00327"/>
    </source>
</evidence>
<dbReference type="Proteomes" id="UP000535543">
    <property type="component" value="Unassembled WGS sequence"/>
</dbReference>
<evidence type="ECO:0000256" key="2">
    <source>
        <dbReference type="SAM" id="MobiDB-lite"/>
    </source>
</evidence>
<dbReference type="SMART" id="SM00327">
    <property type="entry name" value="VWA"/>
    <property type="match status" value="1"/>
</dbReference>
<comment type="similarity">
    <text evidence="1">Belongs to the CAPAB/TerDEXZ family.</text>
</comment>